<organism evidence="1 2">
    <name type="scientific">Pedobacter chitinilyticus</name>
    <dbReference type="NCBI Taxonomy" id="2233776"/>
    <lineage>
        <taxon>Bacteria</taxon>
        <taxon>Pseudomonadati</taxon>
        <taxon>Bacteroidota</taxon>
        <taxon>Sphingobacteriia</taxon>
        <taxon>Sphingobacteriales</taxon>
        <taxon>Sphingobacteriaceae</taxon>
        <taxon>Pedobacter</taxon>
    </lineage>
</organism>
<name>A0A3S3PWD7_9SPHI</name>
<proteinExistence type="predicted"/>
<keyword evidence="2" id="KW-1185">Reference proteome</keyword>
<gene>
    <name evidence="1" type="ORF">DPV69_05075</name>
</gene>
<dbReference type="OrthoDB" id="1149281at2"/>
<dbReference type="Proteomes" id="UP000284120">
    <property type="component" value="Unassembled WGS sequence"/>
</dbReference>
<sequence length="239" mass="27240">MTKFDTTTKTIHIYVALCDNKYQGIVPVPAKIGNGQDLNSNLYWGCSFGIRTYFKKSKEWDLIKSQKLDSVRLERLVFKHKQKNYYLVADAYDGRYIKQCTKDFLKSSAGQTRDTININKTTIGISGNAKLISYIGHDGLMDFQLPDSYQNTDNIKRDVIILACYSKKYFAPHLRSANVNPLVWTTGLMCPEAYTIHDAITGYLKKENNSQIRTRAALAYSKYQKCSEGAAKNLLVTNW</sequence>
<evidence type="ECO:0000313" key="1">
    <source>
        <dbReference type="EMBL" id="RWU11073.1"/>
    </source>
</evidence>
<dbReference type="EMBL" id="SAYW01000001">
    <property type="protein sequence ID" value="RWU11073.1"/>
    <property type="molecule type" value="Genomic_DNA"/>
</dbReference>
<reference evidence="1 2" key="1">
    <citation type="submission" date="2018-06" db="EMBL/GenBank/DDBJ databases">
        <title>Pedobacter endophyticus sp. nov., an endophytic bacterium isolated from a leaf of Triticum aestivum.</title>
        <authorList>
            <person name="Zhang L."/>
        </authorList>
    </citation>
    <scope>NUCLEOTIDE SEQUENCE [LARGE SCALE GENOMIC DNA]</scope>
    <source>
        <strain evidence="1 2">CM134L-2</strain>
    </source>
</reference>
<dbReference type="AlphaFoldDB" id="A0A3S3PWD7"/>
<accession>A0A3S3PWD7</accession>
<comment type="caution">
    <text evidence="1">The sequence shown here is derived from an EMBL/GenBank/DDBJ whole genome shotgun (WGS) entry which is preliminary data.</text>
</comment>
<protein>
    <submittedName>
        <fullName evidence="1">Uncharacterized protein</fullName>
    </submittedName>
</protein>
<evidence type="ECO:0000313" key="2">
    <source>
        <dbReference type="Proteomes" id="UP000284120"/>
    </source>
</evidence>